<gene>
    <name evidence="4" type="ORF">MSTHC_1120</name>
</gene>
<dbReference type="Proteomes" id="UP000056925">
    <property type="component" value="Chromosome"/>
</dbReference>
<dbReference type="KEGG" id="mthe:MSTHC_1120"/>
<name>A0A0E3NHT2_METTE</name>
<dbReference type="PANTHER" id="PTHR44119">
    <property type="entry name" value="MAGNESIUM-CHELATASE SUBUNIT CHLH, CHLOROPLASTIC"/>
    <property type="match status" value="1"/>
</dbReference>
<dbReference type="Pfam" id="PF02514">
    <property type="entry name" value="CobN-Mg_chel"/>
    <property type="match status" value="1"/>
</dbReference>
<evidence type="ECO:0000313" key="5">
    <source>
        <dbReference type="Proteomes" id="UP000056925"/>
    </source>
</evidence>
<feature type="domain" description="CobN/magnesium chelatase" evidence="3">
    <location>
        <begin position="170"/>
        <end position="1293"/>
    </location>
</feature>
<feature type="transmembrane region" description="Helical" evidence="2">
    <location>
        <begin position="1440"/>
        <end position="1457"/>
    </location>
</feature>
<sequence>MGILSLFLPGCLLAYYGLSGDKMRTSQSRLLVLCAVVLLLLAQNVSADGNQVNITFICYDGSALAAAEQSNPYNASINVTYISGYADFSNVTFENQDVIFSYMLWSQFEDIGDDLESAHENGTALIDITSVMDPTYINTSVYDQIFSGTEPYNSTEEKFFYNMGTRGVLKKNAENFLIYLAKTYGDKPELTDSWVYEDPVDFPEAGIYHPDARSLTNESQPDWFENTTDYLAWYSNATESRHIYDKSKPTIGIWFHASDYTGDNLEVIDALIRDLEGKGCNVIAGFDTFNDIHKFYFDENGEPLVQCVISLKSFRLNYEDPDKGVQELTDLDVPVLTGLVVNNPANSTDIADSNRGIPSSEVVYKTLLPSIDGIFEYIVIGIDNYDSEKGESNYEPLPSQIDWMSNRSINWAELKLKENQDKKVAVIYYNYPSGKDNIVANYLNATQSMLDLLNAMNESGYEVSGIPENDSALLEMLQAQGINVGSWAPGVLNEMVENRTERGVHLIPMETYREWFESEIPEDLRANVTAEWGKPWSEDLPQDKSVMIYENETGKYIVIPTVRFGNVWLMPQPARGTGQNNDTLYHSNVVPPTHQYIAFYLWLNHEWQPDAVIHLGTHGTHEWLPGPTYGMNRTSDWSPLLLQDLPNIYPYIVANVGEGITAEYRGNALIIDHLTPTLERSGLYGGLLNLSINIQQYYEPGITSHTRTGYRQAIIDEISALNLSVDLGMENATDLQNYSEEEFDNFVKNVLHEYLEDLEGENIPYGMHTLSRVPGTNMTDPEKDELSAMVRAMLGRSFEDNITAAFYPESAYPLGIPLNDTKVTQLVWEVVTNNTNVTTAQLEVYGQTNNSVTLDLELGLEYRDQLLDCDVEIDRILSALNGGFIPPASGLDPIMNPEAVPTGRNYYSVNSKLYPSEATWEIGKSLAIQLLEDYYSEHGTYPEKVSFSRFGVGFIADHGTLEAEILYLLGMKPVWDEYGYVTGVEAIPEEELLPNYDLSRPGRPRIDVTYTTAGMRDAFPDKIKMVDGAVKLASSLPGVNYPNYVNQSSVTLYDSLVSAGYDSETAAKLSTMRCFAVMDGTYEIGVADAVSASGTWENEAAIANVYLDKMGYAYGEDFWGIKSRELLEGNLKSVDASVHSSSSNLYDSLDNDDLFQYFGGMNLATRYLSGSTPEMYISDTSDLDRAEMVGMQEYLSKDLRARYFNDKWIEGMQNSGYSGGSMMSEFVDNLFGWEVSDPDLVDDTVWQQVYETYANDPAMREWFKQNNPDAYQSITARMLETIRHDYWTPSEEVIESLATAYEESVAENGAACCHHTCGNPLLHEFVSGIVSVPGYAEQIEAATKIDKDTTDTQSSSHSSKGRQTSVAEKLNQTARSSSESQESNQTAKDSNTGYGMDSPEPAPEVRQNSESDYVEGYEMQKETPVTEEESGGPSFSGSDIFGILFVLAAVGGIYLGFRKKKV</sequence>
<keyword evidence="2" id="KW-0812">Transmembrane</keyword>
<dbReference type="CDD" id="cd10150">
    <property type="entry name" value="CobN_like"/>
    <property type="match status" value="1"/>
</dbReference>
<dbReference type="PANTHER" id="PTHR44119:SF4">
    <property type="entry name" value="AEROBIC COBALTOCHELATASE SUBUNIT COBN"/>
    <property type="match status" value="1"/>
</dbReference>
<accession>A0A0E3NHT2</accession>
<proteinExistence type="predicted"/>
<dbReference type="PATRIC" id="fig|1434121.4.peg.1392"/>
<feature type="region of interest" description="Disordered" evidence="1">
    <location>
        <begin position="1343"/>
        <end position="1410"/>
    </location>
</feature>
<keyword evidence="2" id="KW-1133">Transmembrane helix</keyword>
<evidence type="ECO:0000256" key="2">
    <source>
        <dbReference type="SAM" id="Phobius"/>
    </source>
</evidence>
<evidence type="ECO:0000313" key="4">
    <source>
        <dbReference type="EMBL" id="AKB15438.1"/>
    </source>
</evidence>
<dbReference type="HOGENOM" id="CLU_002017_4_1_2"/>
<feature type="compositionally biased region" description="Polar residues" evidence="1">
    <location>
        <begin position="1361"/>
        <end position="1393"/>
    </location>
</feature>
<dbReference type="EMBL" id="CP009502">
    <property type="protein sequence ID" value="AKB15438.1"/>
    <property type="molecule type" value="Genomic_DNA"/>
</dbReference>
<evidence type="ECO:0000259" key="3">
    <source>
        <dbReference type="Pfam" id="PF02514"/>
    </source>
</evidence>
<dbReference type="InterPro" id="IPR003672">
    <property type="entry name" value="CobN/Mg_chltase"/>
</dbReference>
<evidence type="ECO:0000256" key="1">
    <source>
        <dbReference type="SAM" id="MobiDB-lite"/>
    </source>
</evidence>
<keyword evidence="2" id="KW-0472">Membrane</keyword>
<organism evidence="4 5">
    <name type="scientific">Methanosarcina thermophila CHTI-55</name>
    <dbReference type="NCBI Taxonomy" id="1434121"/>
    <lineage>
        <taxon>Archaea</taxon>
        <taxon>Methanobacteriati</taxon>
        <taxon>Methanobacteriota</taxon>
        <taxon>Stenosarchaea group</taxon>
        <taxon>Methanomicrobia</taxon>
        <taxon>Methanosarcinales</taxon>
        <taxon>Methanosarcinaceae</taxon>
        <taxon>Methanosarcina</taxon>
    </lineage>
</organism>
<reference evidence="4 5" key="1">
    <citation type="submission" date="2014-07" db="EMBL/GenBank/DDBJ databases">
        <title>Methanogenic archaea and the global carbon cycle.</title>
        <authorList>
            <person name="Henriksen J.R."/>
            <person name="Luke J."/>
            <person name="Reinhart S."/>
            <person name="Benedict M.N."/>
            <person name="Youngblut N.D."/>
            <person name="Metcalf M.E."/>
            <person name="Whitaker R.J."/>
            <person name="Metcalf W.W."/>
        </authorList>
    </citation>
    <scope>NUCLEOTIDE SEQUENCE [LARGE SCALE GENOMIC DNA]</scope>
    <source>
        <strain evidence="4 5">CHTI-55</strain>
    </source>
</reference>
<protein>
    <submittedName>
        <fullName evidence="4">CobN-like chelatase BtuS for metalloporphyrine salvage</fullName>
    </submittedName>
</protein>